<keyword evidence="6" id="KW-0539">Nucleus</keyword>
<reference evidence="7 8" key="1">
    <citation type="submission" date="2023-01" db="EMBL/GenBank/DDBJ databases">
        <title>Analysis of 21 Apiospora genomes using comparative genomics revels a genus with tremendous synthesis potential of carbohydrate active enzymes and secondary metabolites.</title>
        <authorList>
            <person name="Sorensen T."/>
        </authorList>
    </citation>
    <scope>NUCLEOTIDE SEQUENCE [LARGE SCALE GENOMIC DNA]</scope>
    <source>
        <strain evidence="7 8">CBS 20057</strain>
    </source>
</reference>
<evidence type="ECO:0000313" key="8">
    <source>
        <dbReference type="Proteomes" id="UP001396898"/>
    </source>
</evidence>
<dbReference type="InterPro" id="IPR052360">
    <property type="entry name" value="Transcr_Regulatory_Proteins"/>
</dbReference>
<comment type="caution">
    <text evidence="7">The sequence shown here is derived from an EMBL/GenBank/DDBJ whole genome shotgun (WGS) entry which is preliminary data.</text>
</comment>
<keyword evidence="5" id="KW-0804">Transcription</keyword>
<keyword evidence="1" id="KW-0479">Metal-binding</keyword>
<dbReference type="GO" id="GO:0003677">
    <property type="term" value="F:DNA binding"/>
    <property type="evidence" value="ECO:0007669"/>
    <property type="project" value="UniProtKB-KW"/>
</dbReference>
<keyword evidence="4 7" id="KW-0238">DNA-binding</keyword>
<gene>
    <name evidence="7" type="ORF">PG991_007394</name>
</gene>
<proteinExistence type="predicted"/>
<evidence type="ECO:0000256" key="2">
    <source>
        <dbReference type="ARBA" id="ARBA00022833"/>
    </source>
</evidence>
<name>A0ABR1RTB4_9PEZI</name>
<keyword evidence="2" id="KW-0862">Zinc</keyword>
<keyword evidence="8" id="KW-1185">Reference proteome</keyword>
<dbReference type="EMBL" id="JAQQWI010000010">
    <property type="protein sequence ID" value="KAK8018204.1"/>
    <property type="molecule type" value="Genomic_DNA"/>
</dbReference>
<accession>A0ABR1RTB4</accession>
<sequence length="211" mass="23749">MIRLDPYDDTARELQKPSDCLLESDVNGHSQTMSLVLHPRAFSMRRMVYTNHFSQYLGDRSRETLVLRAATIEPYALEGAAAAHSWPQRNIICEIYDLPAPSLDPASSSSYMRIQIVDLALANLETDATNHMADSRFESSHSFDMAMVQPLFFTASKCREPLLRRRAVAGLEKIDGPGLYDGRMMAQVARWAIAMEEKDPPDTPRVDFPNG</sequence>
<dbReference type="Proteomes" id="UP001396898">
    <property type="component" value="Unassembled WGS sequence"/>
</dbReference>
<protein>
    <submittedName>
        <fullName evidence="7">Zn(2)-C6 fungal-type DNA-binding domain protein</fullName>
    </submittedName>
</protein>
<evidence type="ECO:0000256" key="4">
    <source>
        <dbReference type="ARBA" id="ARBA00023125"/>
    </source>
</evidence>
<evidence type="ECO:0000256" key="3">
    <source>
        <dbReference type="ARBA" id="ARBA00023015"/>
    </source>
</evidence>
<evidence type="ECO:0000313" key="7">
    <source>
        <dbReference type="EMBL" id="KAK8018204.1"/>
    </source>
</evidence>
<dbReference type="PANTHER" id="PTHR36206">
    <property type="entry name" value="ASPERCRYPTIN BIOSYNTHESIS CLUSTER-SPECIFIC TRANSCRIPTION REGULATOR ATNN-RELATED"/>
    <property type="match status" value="1"/>
</dbReference>
<keyword evidence="3" id="KW-0805">Transcription regulation</keyword>
<organism evidence="7 8">
    <name type="scientific">Apiospora marii</name>
    <dbReference type="NCBI Taxonomy" id="335849"/>
    <lineage>
        <taxon>Eukaryota</taxon>
        <taxon>Fungi</taxon>
        <taxon>Dikarya</taxon>
        <taxon>Ascomycota</taxon>
        <taxon>Pezizomycotina</taxon>
        <taxon>Sordariomycetes</taxon>
        <taxon>Xylariomycetidae</taxon>
        <taxon>Amphisphaeriales</taxon>
        <taxon>Apiosporaceae</taxon>
        <taxon>Apiospora</taxon>
    </lineage>
</organism>
<dbReference type="PANTHER" id="PTHR36206:SF4">
    <property type="entry name" value="HYPOTHETICAL CONSERVED PROTEIN (EUROFUNG)-RELATED"/>
    <property type="match status" value="1"/>
</dbReference>
<evidence type="ECO:0000256" key="1">
    <source>
        <dbReference type="ARBA" id="ARBA00022723"/>
    </source>
</evidence>
<evidence type="ECO:0000256" key="5">
    <source>
        <dbReference type="ARBA" id="ARBA00023163"/>
    </source>
</evidence>
<evidence type="ECO:0000256" key="6">
    <source>
        <dbReference type="ARBA" id="ARBA00023242"/>
    </source>
</evidence>